<dbReference type="AlphaFoldDB" id="C0CZN0"/>
<accession>C0CZN0</accession>
<dbReference type="Proteomes" id="UP000004756">
    <property type="component" value="Unassembled WGS sequence"/>
</dbReference>
<proteinExistence type="predicted"/>
<dbReference type="RefSeq" id="WP_007710620.1">
    <property type="nucleotide sequence ID" value="NZ_GG657591.1"/>
</dbReference>
<gene>
    <name evidence="1" type="ORF">CLOSTASPAR_02457</name>
</gene>
<reference evidence="1 2" key="1">
    <citation type="submission" date="2009-02" db="EMBL/GenBank/DDBJ databases">
        <title>Draft genome sequence of Clostridium asparagiforme (DSM 15981).</title>
        <authorList>
            <person name="Sudarsanam P."/>
            <person name="Ley R."/>
            <person name="Guruge J."/>
            <person name="Turnbaugh P.J."/>
            <person name="Mahowald M."/>
            <person name="Liep D."/>
            <person name="Gordon J."/>
        </authorList>
    </citation>
    <scope>NUCLEOTIDE SEQUENCE [LARGE SCALE GENOMIC DNA]</scope>
    <source>
        <strain evidence="1 2">DSM 15981</strain>
    </source>
</reference>
<organism evidence="1 2">
    <name type="scientific">[Clostridium] asparagiforme DSM 15981</name>
    <dbReference type="NCBI Taxonomy" id="518636"/>
    <lineage>
        <taxon>Bacteria</taxon>
        <taxon>Bacillati</taxon>
        <taxon>Bacillota</taxon>
        <taxon>Clostridia</taxon>
        <taxon>Lachnospirales</taxon>
        <taxon>Lachnospiraceae</taxon>
        <taxon>Enterocloster</taxon>
    </lineage>
</organism>
<name>C0CZN0_9FIRM</name>
<comment type="caution">
    <text evidence="1">The sequence shown here is derived from an EMBL/GenBank/DDBJ whole genome shotgun (WGS) entry which is preliminary data.</text>
</comment>
<protein>
    <submittedName>
        <fullName evidence="1">Uncharacterized protein</fullName>
    </submittedName>
</protein>
<dbReference type="EMBL" id="ACCJ01000143">
    <property type="protein sequence ID" value="EEG55479.1"/>
    <property type="molecule type" value="Genomic_DNA"/>
</dbReference>
<sequence length="520" mass="59642">MQFYEKLIFLLNLTQTTNRMLAQELQVDPSLISRFRTGSRRLPRNREHIKSMSSYFARRCTTEYQRQALSQMLGIRQAFTMKKEPLSEILYYWLCGDSNEVGRFMQTFESLAIESRPEHSSVHPESLNAENVVYYGTDGKRAAARAFYQHLLTQEKPCDLYILSEEADNWISEDSDFLQHLQEWGLCLLDRGFKIYQIAPPATPVDLAFDSLARWLPLYMTGRVTSYFYPRMRDNLHRRTLIVVPGHIAMTSNSVARGGSNITTVVTTDQRLTQAYAAQFQDYLDLCRPMHNIYTDTDSLLQCLTQFLSQNGARIQRVNSLSAETSPPELVSYCIDQIHHPGLEQLGYLYLHELDPIRENREFCEFIDIACLASAQDVRDGKVPIILSCSIGSQPLYYTVDTYVLHLKHILHTLETCENYHFVPLDIKAQSEGLLTVKDGYKALLAKLYPPPQQQASTHISNSVHSPDGISLTVFEISQPAIVQLCQEHLFRLADQIGYTGAHRVQIISRIKQKIRELQT</sequence>
<keyword evidence="2" id="KW-1185">Reference proteome</keyword>
<evidence type="ECO:0000313" key="1">
    <source>
        <dbReference type="EMBL" id="EEG55479.1"/>
    </source>
</evidence>
<dbReference type="HOGENOM" id="CLU_521617_0_0_9"/>
<evidence type="ECO:0000313" key="2">
    <source>
        <dbReference type="Proteomes" id="UP000004756"/>
    </source>
</evidence>